<comment type="function">
    <text evidence="7">Cytokine with immunoregulatory activity. May promote the transition between innate and adaptive immunity. Induces the production of IgG(1) and IgG(3) in B-cells. Implicated in the generation and maintenance of T follicular helper (Tfh) cells and the formation of germinal-centers. Together with IL6, control the early generation of Tfh cells and are critical for an effective antibody response to acute viral infection. May play a role in proliferation and maturation of natural killer (NK) cells in synergy with IL15. May regulate proliferation of mature B- and T-cells in response to activating stimuli. In synergy with IL15 and IL18 stimulates interferon gamma production in T-cells and NK cells. During T-cell mediated immune response may inhibit dendritic cells (DC) activation and maturation.</text>
</comment>
<evidence type="ECO:0000256" key="3">
    <source>
        <dbReference type="ARBA" id="ARBA00022514"/>
    </source>
</evidence>
<reference evidence="10" key="1">
    <citation type="submission" date="2023-07" db="EMBL/GenBank/DDBJ databases">
        <title>Chromosome-level Genome Assembly of Striped Snakehead (Channa striata).</title>
        <authorList>
            <person name="Liu H."/>
        </authorList>
    </citation>
    <scope>NUCLEOTIDE SEQUENCE</scope>
    <source>
        <strain evidence="10">Gz</strain>
        <tissue evidence="10">Muscle</tissue>
    </source>
</reference>
<dbReference type="GO" id="GO:0005126">
    <property type="term" value="F:cytokine receptor binding"/>
    <property type="evidence" value="ECO:0007669"/>
    <property type="project" value="InterPro"/>
</dbReference>
<dbReference type="PRINTS" id="PR01930">
    <property type="entry name" value="INTRLEUKIN15"/>
</dbReference>
<evidence type="ECO:0000256" key="8">
    <source>
        <dbReference type="RuleBase" id="RU003453"/>
    </source>
</evidence>
<name>A0AA88SSD0_CHASR</name>
<evidence type="ECO:0000256" key="4">
    <source>
        <dbReference type="ARBA" id="ARBA00022525"/>
    </source>
</evidence>
<keyword evidence="6" id="KW-1015">Disulfide bond</keyword>
<dbReference type="InterPro" id="IPR020439">
    <property type="entry name" value="IL-15"/>
</dbReference>
<evidence type="ECO:0000256" key="7">
    <source>
        <dbReference type="ARBA" id="ARBA00045924"/>
    </source>
</evidence>
<dbReference type="GO" id="GO:0005615">
    <property type="term" value="C:extracellular space"/>
    <property type="evidence" value="ECO:0007669"/>
    <property type="project" value="UniProtKB-KW"/>
</dbReference>
<dbReference type="Proteomes" id="UP001187415">
    <property type="component" value="Unassembled WGS sequence"/>
</dbReference>
<dbReference type="Pfam" id="PF02372">
    <property type="entry name" value="IL15"/>
    <property type="match status" value="1"/>
</dbReference>
<evidence type="ECO:0000313" key="10">
    <source>
        <dbReference type="EMBL" id="KAK2846550.1"/>
    </source>
</evidence>
<comment type="caution">
    <text evidence="10">The sequence shown here is derived from an EMBL/GenBank/DDBJ whole genome shotgun (WGS) entry which is preliminary data.</text>
</comment>
<evidence type="ECO:0000256" key="1">
    <source>
        <dbReference type="ARBA" id="ARBA00004613"/>
    </source>
</evidence>
<evidence type="ECO:0000256" key="9">
    <source>
        <dbReference type="SAM" id="SignalP"/>
    </source>
</evidence>
<feature type="signal peptide" evidence="9">
    <location>
        <begin position="1"/>
        <end position="20"/>
    </location>
</feature>
<dbReference type="InterPro" id="IPR009079">
    <property type="entry name" value="4_helix_cytokine-like_core"/>
</dbReference>
<dbReference type="AlphaFoldDB" id="A0AA88SSD0"/>
<organism evidence="10 11">
    <name type="scientific">Channa striata</name>
    <name type="common">Snakehead murrel</name>
    <name type="synonym">Ophicephalus striatus</name>
    <dbReference type="NCBI Taxonomy" id="64152"/>
    <lineage>
        <taxon>Eukaryota</taxon>
        <taxon>Metazoa</taxon>
        <taxon>Chordata</taxon>
        <taxon>Craniata</taxon>
        <taxon>Vertebrata</taxon>
        <taxon>Euteleostomi</taxon>
        <taxon>Actinopterygii</taxon>
        <taxon>Neopterygii</taxon>
        <taxon>Teleostei</taxon>
        <taxon>Neoteleostei</taxon>
        <taxon>Acanthomorphata</taxon>
        <taxon>Anabantaria</taxon>
        <taxon>Anabantiformes</taxon>
        <taxon>Channoidei</taxon>
        <taxon>Channidae</taxon>
        <taxon>Channa</taxon>
    </lineage>
</organism>
<dbReference type="GO" id="GO:0005125">
    <property type="term" value="F:cytokine activity"/>
    <property type="evidence" value="ECO:0007669"/>
    <property type="project" value="UniProtKB-KW"/>
</dbReference>
<evidence type="ECO:0000256" key="5">
    <source>
        <dbReference type="ARBA" id="ARBA00022729"/>
    </source>
</evidence>
<gene>
    <name evidence="10" type="ORF">Q5P01_009549</name>
</gene>
<keyword evidence="3 8" id="KW-0202">Cytokine</keyword>
<protein>
    <recommendedName>
        <fullName evidence="8">Interleukin</fullName>
    </recommendedName>
</protein>
<keyword evidence="11" id="KW-1185">Reference proteome</keyword>
<dbReference type="EMBL" id="JAUPFM010000007">
    <property type="protein sequence ID" value="KAK2846550.1"/>
    <property type="molecule type" value="Genomic_DNA"/>
</dbReference>
<sequence length="154" mass="17593">MLRGTLSLVSVFLCFVRLLALTRHPVDRRCTHDLIPRVQTLIARARTLKGLDSRLYTPNITDHEQKCPSSALKCFAAEVQVLTAEWEEFGVRQDLHVDKLLRSLAKKFKQAESNCLQCELLQEENAEKFLNCLLSTLQQMNSLYCIQPTSKSTL</sequence>
<evidence type="ECO:0000256" key="2">
    <source>
        <dbReference type="ARBA" id="ARBA00006050"/>
    </source>
</evidence>
<dbReference type="InterPro" id="IPR003443">
    <property type="entry name" value="IL-15/IL-21_fam"/>
</dbReference>
<comment type="subcellular location">
    <subcellularLocation>
        <location evidence="1">Secreted</location>
    </subcellularLocation>
</comment>
<dbReference type="PANTHER" id="PTHR14356">
    <property type="entry name" value="INTERLEUKIN-15-RELATED"/>
    <property type="match status" value="1"/>
</dbReference>
<dbReference type="SUPFAM" id="SSF47266">
    <property type="entry name" value="4-helical cytokines"/>
    <property type="match status" value="1"/>
</dbReference>
<proteinExistence type="inferred from homology"/>
<evidence type="ECO:0000256" key="6">
    <source>
        <dbReference type="ARBA" id="ARBA00023157"/>
    </source>
</evidence>
<accession>A0AA88SSD0</accession>
<feature type="chain" id="PRO_5041666959" description="Interleukin" evidence="9">
    <location>
        <begin position="21"/>
        <end position="154"/>
    </location>
</feature>
<comment type="similarity">
    <text evidence="2 8">Belongs to the IL-15/IL-21 family.</text>
</comment>
<keyword evidence="5 9" id="KW-0732">Signal</keyword>
<dbReference type="PANTHER" id="PTHR14356:SF2">
    <property type="entry name" value="INTERLEUKIN-21"/>
    <property type="match status" value="1"/>
</dbReference>
<keyword evidence="4" id="KW-0964">Secreted</keyword>
<dbReference type="GO" id="GO:0006955">
    <property type="term" value="P:immune response"/>
    <property type="evidence" value="ECO:0007669"/>
    <property type="project" value="InterPro"/>
</dbReference>
<dbReference type="Gene3D" id="1.20.1250.70">
    <property type="entry name" value="Interleukin-15/Interleukin-21"/>
    <property type="match status" value="1"/>
</dbReference>
<evidence type="ECO:0000313" key="11">
    <source>
        <dbReference type="Proteomes" id="UP001187415"/>
    </source>
</evidence>